<evidence type="ECO:0000313" key="5">
    <source>
        <dbReference type="EMBL" id="NDU99765.1"/>
    </source>
</evidence>
<keyword evidence="1 5" id="KW-0489">Methyltransferase</keyword>
<evidence type="ECO:0000256" key="1">
    <source>
        <dbReference type="ARBA" id="ARBA00022603"/>
    </source>
</evidence>
<feature type="domain" description="Methyltransferase small" evidence="4">
    <location>
        <begin position="157"/>
        <end position="317"/>
    </location>
</feature>
<dbReference type="PANTHER" id="PTHR47816:SF4">
    <property type="entry name" value="RIBOSOMAL RNA SMALL SUBUNIT METHYLTRANSFERASE C"/>
    <property type="match status" value="1"/>
</dbReference>
<keyword evidence="6" id="KW-1185">Reference proteome</keyword>
<dbReference type="Gene3D" id="3.40.50.150">
    <property type="entry name" value="Vaccinia Virus protein VP39"/>
    <property type="match status" value="1"/>
</dbReference>
<accession>A0A6B2K0C6</accession>
<dbReference type="RefSeq" id="WP_163889523.1">
    <property type="nucleotide sequence ID" value="NZ_JAAFYS010000001.1"/>
</dbReference>
<dbReference type="GO" id="GO:0008757">
    <property type="term" value="F:S-adenosylmethionine-dependent methyltransferase activity"/>
    <property type="evidence" value="ECO:0007669"/>
    <property type="project" value="InterPro"/>
</dbReference>
<dbReference type="Pfam" id="PF05175">
    <property type="entry name" value="MTS"/>
    <property type="match status" value="1"/>
</dbReference>
<gene>
    <name evidence="5" type="ORF">GZA08_02095</name>
</gene>
<dbReference type="PANTHER" id="PTHR47816">
    <property type="entry name" value="RIBOSOMAL RNA SMALL SUBUNIT METHYLTRANSFERASE C"/>
    <property type="match status" value="1"/>
</dbReference>
<keyword evidence="2 5" id="KW-0808">Transferase</keyword>
<dbReference type="InterPro" id="IPR029063">
    <property type="entry name" value="SAM-dependent_MTases_sf"/>
</dbReference>
<evidence type="ECO:0000256" key="3">
    <source>
        <dbReference type="ARBA" id="ARBA00022691"/>
    </source>
</evidence>
<dbReference type="EMBL" id="JAAGAB010000001">
    <property type="protein sequence ID" value="NDU99765.1"/>
    <property type="molecule type" value="Genomic_DNA"/>
</dbReference>
<dbReference type="AlphaFoldDB" id="A0A6B2K0C6"/>
<proteinExistence type="predicted"/>
<dbReference type="InterPro" id="IPR007848">
    <property type="entry name" value="Small_mtfrase_dom"/>
</dbReference>
<dbReference type="Proteomes" id="UP000474757">
    <property type="component" value="Unassembled WGS sequence"/>
</dbReference>
<protein>
    <submittedName>
        <fullName evidence="5">Class I SAM-dependent methyltransferase</fullName>
    </submittedName>
</protein>
<dbReference type="GO" id="GO:0032259">
    <property type="term" value="P:methylation"/>
    <property type="evidence" value="ECO:0007669"/>
    <property type="project" value="UniProtKB-KW"/>
</dbReference>
<comment type="caution">
    <text evidence="5">The sequence shown here is derived from an EMBL/GenBank/DDBJ whole genome shotgun (WGS) entry which is preliminary data.</text>
</comment>
<organism evidence="5 6">
    <name type="scientific">Pseudoroseicyclus tamaricis</name>
    <dbReference type="NCBI Taxonomy" id="2705421"/>
    <lineage>
        <taxon>Bacteria</taxon>
        <taxon>Pseudomonadati</taxon>
        <taxon>Pseudomonadota</taxon>
        <taxon>Alphaproteobacteria</taxon>
        <taxon>Rhodobacterales</taxon>
        <taxon>Paracoccaceae</taxon>
        <taxon>Pseudoroseicyclus</taxon>
    </lineage>
</organism>
<keyword evidence="3" id="KW-0949">S-adenosyl-L-methionine</keyword>
<reference evidence="5 6" key="1">
    <citation type="submission" date="2020-02" db="EMBL/GenBank/DDBJ databases">
        <title>Pseudoroseicyclus tamarix, sp. nov., isolated from offshore sediment of a Tamarix chinensis forest.</title>
        <authorList>
            <person name="Gai Y."/>
        </authorList>
    </citation>
    <scope>NUCLEOTIDE SEQUENCE [LARGE SCALE GENOMIC DNA]</scope>
    <source>
        <strain evidence="5 6">CLL3-39</strain>
    </source>
</reference>
<dbReference type="SUPFAM" id="SSF53335">
    <property type="entry name" value="S-adenosyl-L-methionine-dependent methyltransferases"/>
    <property type="match status" value="1"/>
</dbReference>
<dbReference type="InterPro" id="IPR046977">
    <property type="entry name" value="RsmC/RlmG"/>
</dbReference>
<sequence length="324" mass="34685">MATSRLSAALDAGVLSLLAEGPILVLRPPPEADLAALPQERVRVETGFRPHADYWSAAGYETGTDAGPAALAIVFLPRSKAFARALIAEAAARAPMVVVDGPKTHGVDSFWREARKRLGDLPSDTRDHGRLFIMSPGDALADWAAEGPQRAEDGWVRQPGIFSEDRIDKGSALLAEALPKKLPSRMADFGAGWGFLAAAALERRGVESIDLIEAEALALECARANVPDPRAAFLWEDAATFKAETPYAGIVMNPPFHSGRSADPGLGQAFIAAARRNLTQGGQLWLVANRHLPYEAALDAAFSRVEELGGDGAFKLLHATRPRR</sequence>
<evidence type="ECO:0000256" key="2">
    <source>
        <dbReference type="ARBA" id="ARBA00022679"/>
    </source>
</evidence>
<name>A0A6B2K0C6_9RHOB</name>
<evidence type="ECO:0000259" key="4">
    <source>
        <dbReference type="Pfam" id="PF05175"/>
    </source>
</evidence>
<dbReference type="CDD" id="cd02440">
    <property type="entry name" value="AdoMet_MTases"/>
    <property type="match status" value="1"/>
</dbReference>
<evidence type="ECO:0000313" key="6">
    <source>
        <dbReference type="Proteomes" id="UP000474757"/>
    </source>
</evidence>